<dbReference type="Proteomes" id="UP001152797">
    <property type="component" value="Unassembled WGS sequence"/>
</dbReference>
<gene>
    <name evidence="1" type="ORF">C1SCF055_LOCUS30358</name>
</gene>
<accession>A0A9P1D636</accession>
<comment type="caution">
    <text evidence="1">The sequence shown here is derived from an EMBL/GenBank/DDBJ whole genome shotgun (WGS) entry which is preliminary data.</text>
</comment>
<dbReference type="AlphaFoldDB" id="A0A9P1D636"/>
<reference evidence="2" key="2">
    <citation type="submission" date="2024-04" db="EMBL/GenBank/DDBJ databases">
        <authorList>
            <person name="Chen Y."/>
            <person name="Shah S."/>
            <person name="Dougan E. K."/>
            <person name="Thang M."/>
            <person name="Chan C."/>
        </authorList>
    </citation>
    <scope>NUCLEOTIDE SEQUENCE [LARGE SCALE GENOMIC DNA]</scope>
</reference>
<proteinExistence type="predicted"/>
<evidence type="ECO:0000313" key="1">
    <source>
        <dbReference type="EMBL" id="CAI4004578.1"/>
    </source>
</evidence>
<organism evidence="1">
    <name type="scientific">Cladocopium goreaui</name>
    <dbReference type="NCBI Taxonomy" id="2562237"/>
    <lineage>
        <taxon>Eukaryota</taxon>
        <taxon>Sar</taxon>
        <taxon>Alveolata</taxon>
        <taxon>Dinophyceae</taxon>
        <taxon>Suessiales</taxon>
        <taxon>Symbiodiniaceae</taxon>
        <taxon>Cladocopium</taxon>
    </lineage>
</organism>
<name>A0A9P1D636_9DINO</name>
<dbReference type="EMBL" id="CAMXCT030003448">
    <property type="protein sequence ID" value="CAL4791890.1"/>
    <property type="molecule type" value="Genomic_DNA"/>
</dbReference>
<dbReference type="EMBL" id="CAMXCT010003448">
    <property type="protein sequence ID" value="CAI4004578.1"/>
    <property type="molecule type" value="Genomic_DNA"/>
</dbReference>
<dbReference type="EMBL" id="CAMXCT020003448">
    <property type="protein sequence ID" value="CAL1157953.1"/>
    <property type="molecule type" value="Genomic_DNA"/>
</dbReference>
<keyword evidence="3" id="KW-1185">Reference proteome</keyword>
<protein>
    <submittedName>
        <fullName evidence="1">Uncharacterized protein</fullName>
    </submittedName>
</protein>
<sequence>MSITSMFSKRMPVARSTHFSLQIVHMWGLYRGSKPFSAKDQKDWQAAWFGQHMPNRCHPRKAAACELGLRLSSPGHSKPGGTLGWQCLWLLTLFITLLNLPTVAA</sequence>
<evidence type="ECO:0000313" key="2">
    <source>
        <dbReference type="EMBL" id="CAL1157953.1"/>
    </source>
</evidence>
<reference evidence="1" key="1">
    <citation type="submission" date="2022-10" db="EMBL/GenBank/DDBJ databases">
        <authorList>
            <person name="Chen Y."/>
            <person name="Dougan E. K."/>
            <person name="Chan C."/>
            <person name="Rhodes N."/>
            <person name="Thang M."/>
        </authorList>
    </citation>
    <scope>NUCLEOTIDE SEQUENCE</scope>
</reference>
<evidence type="ECO:0000313" key="3">
    <source>
        <dbReference type="Proteomes" id="UP001152797"/>
    </source>
</evidence>